<reference evidence="3" key="1">
    <citation type="journal article" date="2019" name="Int. J. Syst. Evol. Microbiol.">
        <title>The Global Catalogue of Microorganisms (GCM) 10K type strain sequencing project: providing services to taxonomists for standard genome sequencing and annotation.</title>
        <authorList>
            <consortium name="The Broad Institute Genomics Platform"/>
            <consortium name="The Broad Institute Genome Sequencing Center for Infectious Disease"/>
            <person name="Wu L."/>
            <person name="Ma J."/>
        </authorList>
    </citation>
    <scope>NUCLEOTIDE SEQUENCE [LARGE SCALE GENOMIC DNA]</scope>
    <source>
        <strain evidence="3">KCTC 42805</strain>
    </source>
</reference>
<organism evidence="2 3">
    <name type="scientific">Spirosoma soli</name>
    <dbReference type="NCBI Taxonomy" id="1770529"/>
    <lineage>
        <taxon>Bacteria</taxon>
        <taxon>Pseudomonadati</taxon>
        <taxon>Bacteroidota</taxon>
        <taxon>Cytophagia</taxon>
        <taxon>Cytophagales</taxon>
        <taxon>Cytophagaceae</taxon>
        <taxon>Spirosoma</taxon>
    </lineage>
</organism>
<dbReference type="Pfam" id="PF13173">
    <property type="entry name" value="AAA_14"/>
    <property type="match status" value="1"/>
</dbReference>
<name>A0ABW5MDG0_9BACT</name>
<evidence type="ECO:0000313" key="3">
    <source>
        <dbReference type="Proteomes" id="UP001597469"/>
    </source>
</evidence>
<proteinExistence type="predicted"/>
<gene>
    <name evidence="2" type="ORF">ACFSUS_23335</name>
</gene>
<dbReference type="PANTHER" id="PTHR43566">
    <property type="entry name" value="CONSERVED PROTEIN"/>
    <property type="match status" value="1"/>
</dbReference>
<comment type="caution">
    <text evidence="2">The sequence shown here is derived from an EMBL/GenBank/DDBJ whole genome shotgun (WGS) entry which is preliminary data.</text>
</comment>
<accession>A0ABW5MDG0</accession>
<dbReference type="InterPro" id="IPR041682">
    <property type="entry name" value="AAA_14"/>
</dbReference>
<dbReference type="EMBL" id="JBHULN010000019">
    <property type="protein sequence ID" value="MFD2573592.1"/>
    <property type="molecule type" value="Genomic_DNA"/>
</dbReference>
<protein>
    <submittedName>
        <fullName evidence="2">AAA family ATPase</fullName>
    </submittedName>
</protein>
<sequence>MVPAIPSVIKYLYDTYGIKFILTGSCSYYLKNHFTESLAGRKRIFELYPLDFNEYLAFRGYKPTPKWSGDCFYPGPENSHRSKENTYALNALKDRTVSIGLPQHWLVGRKAPASTFSDWY</sequence>
<evidence type="ECO:0000259" key="1">
    <source>
        <dbReference type="Pfam" id="PF13173"/>
    </source>
</evidence>
<feature type="domain" description="AAA" evidence="1">
    <location>
        <begin position="2"/>
        <end position="56"/>
    </location>
</feature>
<dbReference type="PANTHER" id="PTHR43566:SF2">
    <property type="entry name" value="DUF4143 DOMAIN-CONTAINING PROTEIN"/>
    <property type="match status" value="1"/>
</dbReference>
<dbReference type="Proteomes" id="UP001597469">
    <property type="component" value="Unassembled WGS sequence"/>
</dbReference>
<keyword evidence="3" id="KW-1185">Reference proteome</keyword>
<evidence type="ECO:0000313" key="2">
    <source>
        <dbReference type="EMBL" id="MFD2573592.1"/>
    </source>
</evidence>